<dbReference type="Gene3D" id="2.100.10.30">
    <property type="entry name" value="Jacalin-like lectin domain"/>
    <property type="match status" value="1"/>
</dbReference>
<dbReference type="GeneID" id="109719686"/>
<organism evidence="4 5">
    <name type="scientific">Ananas comosus</name>
    <name type="common">Pineapple</name>
    <name type="synonym">Ananas ananas</name>
    <dbReference type="NCBI Taxonomy" id="4615"/>
    <lineage>
        <taxon>Eukaryota</taxon>
        <taxon>Viridiplantae</taxon>
        <taxon>Streptophyta</taxon>
        <taxon>Embryophyta</taxon>
        <taxon>Tracheophyta</taxon>
        <taxon>Spermatophyta</taxon>
        <taxon>Magnoliopsida</taxon>
        <taxon>Liliopsida</taxon>
        <taxon>Poales</taxon>
        <taxon>Bromeliaceae</taxon>
        <taxon>Bromelioideae</taxon>
        <taxon>Ananas</taxon>
    </lineage>
</organism>
<dbReference type="CDD" id="cd09612">
    <property type="entry name" value="Jacalin"/>
    <property type="match status" value="1"/>
</dbReference>
<dbReference type="PANTHER" id="PTHR46506">
    <property type="entry name" value="OS05G0143600 PROTEIN"/>
    <property type="match status" value="1"/>
</dbReference>
<evidence type="ECO:0000256" key="2">
    <source>
        <dbReference type="ARBA" id="ARBA00022734"/>
    </source>
</evidence>
<dbReference type="InterPro" id="IPR001229">
    <property type="entry name" value="Jacalin-like_lectin_dom"/>
</dbReference>
<dbReference type="SUPFAM" id="SSF51101">
    <property type="entry name" value="Mannose-binding lectins"/>
    <property type="match status" value="1"/>
</dbReference>
<dbReference type="Proteomes" id="UP000515123">
    <property type="component" value="Linkage group 13"/>
</dbReference>
<accession>A0A6P5G0C3</accession>
<evidence type="ECO:0000256" key="1">
    <source>
        <dbReference type="ARBA" id="ARBA00006568"/>
    </source>
</evidence>
<evidence type="ECO:0000259" key="3">
    <source>
        <dbReference type="PROSITE" id="PS51752"/>
    </source>
</evidence>
<keyword evidence="4" id="KW-1185">Reference proteome</keyword>
<keyword evidence="2" id="KW-0430">Lectin</keyword>
<dbReference type="OrthoDB" id="581739at2759"/>
<dbReference type="InterPro" id="IPR036404">
    <property type="entry name" value="Jacalin-like_lectin_dom_sf"/>
</dbReference>
<protein>
    <submittedName>
        <fullName evidence="5">Protein GOS9-like</fullName>
    </submittedName>
</protein>
<dbReference type="AlphaFoldDB" id="A0A6P5G0C3"/>
<dbReference type="FunFam" id="2.100.10.30:FF:000001">
    <property type="entry name" value="Jacalin-related lectin 33"/>
    <property type="match status" value="1"/>
</dbReference>
<dbReference type="GO" id="GO:0030246">
    <property type="term" value="F:carbohydrate binding"/>
    <property type="evidence" value="ECO:0007669"/>
    <property type="project" value="UniProtKB-KW"/>
</dbReference>
<feature type="domain" description="Jacalin-type lectin" evidence="3">
    <location>
        <begin position="4"/>
        <end position="144"/>
    </location>
</feature>
<evidence type="ECO:0000313" key="4">
    <source>
        <dbReference type="Proteomes" id="UP000515123"/>
    </source>
</evidence>
<reference evidence="5" key="2">
    <citation type="submission" date="2025-08" db="UniProtKB">
        <authorList>
            <consortium name="RefSeq"/>
        </authorList>
    </citation>
    <scope>IDENTIFICATION</scope>
    <source>
        <tissue evidence="5">Leaf</tissue>
    </source>
</reference>
<gene>
    <name evidence="5" type="primary">LOC109719686</name>
</gene>
<comment type="similarity">
    <text evidence="1">Belongs to the jacalin lectin family.</text>
</comment>
<reference evidence="4" key="1">
    <citation type="journal article" date="2015" name="Nat. Genet.">
        <title>The pineapple genome and the evolution of CAM photosynthesis.</title>
        <authorList>
            <person name="Ming R."/>
            <person name="VanBuren R."/>
            <person name="Wai C.M."/>
            <person name="Tang H."/>
            <person name="Schatz M.C."/>
            <person name="Bowers J.E."/>
            <person name="Lyons E."/>
            <person name="Wang M.L."/>
            <person name="Chen J."/>
            <person name="Biggers E."/>
            <person name="Zhang J."/>
            <person name="Huang L."/>
            <person name="Zhang L."/>
            <person name="Miao W."/>
            <person name="Zhang J."/>
            <person name="Ye Z."/>
            <person name="Miao C."/>
            <person name="Lin Z."/>
            <person name="Wang H."/>
            <person name="Zhou H."/>
            <person name="Yim W.C."/>
            <person name="Priest H.D."/>
            <person name="Zheng C."/>
            <person name="Woodhouse M."/>
            <person name="Edger P.P."/>
            <person name="Guyot R."/>
            <person name="Guo H.B."/>
            <person name="Guo H."/>
            <person name="Zheng G."/>
            <person name="Singh R."/>
            <person name="Sharma A."/>
            <person name="Min X."/>
            <person name="Zheng Y."/>
            <person name="Lee H."/>
            <person name="Gurtowski J."/>
            <person name="Sedlazeck F.J."/>
            <person name="Harkess A."/>
            <person name="McKain M.R."/>
            <person name="Liao Z."/>
            <person name="Fang J."/>
            <person name="Liu J."/>
            <person name="Zhang X."/>
            <person name="Zhang Q."/>
            <person name="Hu W."/>
            <person name="Qin Y."/>
            <person name="Wang K."/>
            <person name="Chen L.Y."/>
            <person name="Shirley N."/>
            <person name="Lin Y.R."/>
            <person name="Liu L.Y."/>
            <person name="Hernandez A.G."/>
            <person name="Wright C.L."/>
            <person name="Bulone V."/>
            <person name="Tuskan G.A."/>
            <person name="Heath K."/>
            <person name="Zee F."/>
            <person name="Moore P.H."/>
            <person name="Sunkar R."/>
            <person name="Leebens-Mack J.H."/>
            <person name="Mockler T."/>
            <person name="Bennetzen J.L."/>
            <person name="Freeling M."/>
            <person name="Sankoff D."/>
            <person name="Paterson A.H."/>
            <person name="Zhu X."/>
            <person name="Yang X."/>
            <person name="Smith J.A."/>
            <person name="Cushman J.C."/>
            <person name="Paull R.E."/>
            <person name="Yu Q."/>
        </authorList>
    </citation>
    <scope>NUCLEOTIDE SEQUENCE [LARGE SCALE GENOMIC DNA]</scope>
    <source>
        <strain evidence="4">cv. F153</strain>
    </source>
</reference>
<dbReference type="RefSeq" id="XP_020102056.1">
    <property type="nucleotide sequence ID" value="XM_020246467.1"/>
</dbReference>
<evidence type="ECO:0000313" key="5">
    <source>
        <dbReference type="RefSeq" id="XP_020102056.1"/>
    </source>
</evidence>
<dbReference type="SMART" id="SM00915">
    <property type="entry name" value="Jacalin"/>
    <property type="match status" value="1"/>
</dbReference>
<proteinExistence type="inferred from homology"/>
<sequence>MAGLVKLGLWGGDGGSPRDIDGYPTRLSKIVVRSGQAIDSLYFEYVQDGKTFEAGPWGGSGGRPNEITFEPGEYLTAINGTTSQFSDVTNLLRSLTFVSNVRKYGPFGPEQGTPFSVPIANGRVVGFYGRSGTLVDAIGIYLMPN</sequence>
<name>A0A6P5G0C3_ANACO</name>
<dbReference type="Pfam" id="PF01419">
    <property type="entry name" value="Jacalin"/>
    <property type="match status" value="1"/>
</dbReference>
<dbReference type="InterPro" id="IPR033734">
    <property type="entry name" value="Jacalin-like_lectin_dom_plant"/>
</dbReference>
<dbReference type="PROSITE" id="PS51752">
    <property type="entry name" value="JACALIN_LECTIN"/>
    <property type="match status" value="1"/>
</dbReference>